<dbReference type="GeneID" id="71636507"/>
<evidence type="ECO:0000313" key="2">
    <source>
        <dbReference type="EMBL" id="CEN27787.1"/>
    </source>
</evidence>
<dbReference type="RefSeq" id="WP_047915021.1">
    <property type="nucleotide sequence ID" value="NZ_LN774769.1"/>
</dbReference>
<name>A0A0D6DV25_9LACT</name>
<protein>
    <submittedName>
        <fullName evidence="2">Uncharacterized protein</fullName>
    </submittedName>
</protein>
<feature type="region of interest" description="Disordered" evidence="1">
    <location>
        <begin position="39"/>
        <end position="67"/>
    </location>
</feature>
<gene>
    <name evidence="2" type="ORF">LACPI_0587</name>
</gene>
<sequence>MALTFKKRDDLDKVLGDLAVLPPQVVFTDIEKIEKTSDKSVKTPEDFLKQFNTDLPTPDKKRPKDVK</sequence>
<proteinExistence type="predicted"/>
<dbReference type="KEGG" id="lpk:LACPI_0587"/>
<dbReference type="InterPro" id="IPR047909">
    <property type="entry name" value="SPJ_0845-like_N"/>
</dbReference>
<reference evidence="3" key="1">
    <citation type="submission" date="2015-01" db="EMBL/GenBank/DDBJ databases">
        <authorList>
            <person name="Andreevskaya M."/>
        </authorList>
    </citation>
    <scope>NUCLEOTIDE SEQUENCE [LARGE SCALE GENOMIC DNA]</scope>
    <source>
        <strain evidence="3">MKFS47</strain>
    </source>
</reference>
<dbReference type="EMBL" id="LN774769">
    <property type="protein sequence ID" value="CEN27787.1"/>
    <property type="molecule type" value="Genomic_DNA"/>
</dbReference>
<feature type="compositionally biased region" description="Basic and acidic residues" evidence="1">
    <location>
        <begin position="57"/>
        <end position="67"/>
    </location>
</feature>
<evidence type="ECO:0000256" key="1">
    <source>
        <dbReference type="SAM" id="MobiDB-lite"/>
    </source>
</evidence>
<dbReference type="Proteomes" id="UP000033166">
    <property type="component" value="Chromosome I"/>
</dbReference>
<dbReference type="AlphaFoldDB" id="A0A0D6DV25"/>
<feature type="compositionally biased region" description="Basic and acidic residues" evidence="1">
    <location>
        <begin position="39"/>
        <end position="48"/>
    </location>
</feature>
<organism evidence="2 3">
    <name type="scientific">Pseudolactococcus piscium MKFS47</name>
    <dbReference type="NCBI Taxonomy" id="297352"/>
    <lineage>
        <taxon>Bacteria</taxon>
        <taxon>Bacillati</taxon>
        <taxon>Bacillota</taxon>
        <taxon>Bacilli</taxon>
        <taxon>Lactobacillales</taxon>
        <taxon>Streptococcaceae</taxon>
        <taxon>Pseudolactococcus</taxon>
    </lineage>
</organism>
<dbReference type="NCBIfam" id="NF040897">
    <property type="entry name" value="SPJ_0845_Nterm"/>
    <property type="match status" value="1"/>
</dbReference>
<dbReference type="STRING" id="1364.LP2241_20235"/>
<evidence type="ECO:0000313" key="3">
    <source>
        <dbReference type="Proteomes" id="UP000033166"/>
    </source>
</evidence>
<accession>A0A0D6DV25</accession>
<dbReference type="HOGENOM" id="CLU_2862208_0_0_9"/>